<keyword evidence="2" id="KW-1040">Host Golgi apparatus</keyword>
<feature type="domain" description="Herpesvirus envelope glycoprotein N" evidence="11">
    <location>
        <begin position="47"/>
        <end position="107"/>
    </location>
</feature>
<dbReference type="HAMAP" id="MF_04037">
    <property type="entry name" value="HSV_GN"/>
    <property type="match status" value="1"/>
</dbReference>
<evidence type="ECO:0000259" key="11">
    <source>
        <dbReference type="Pfam" id="PF03554"/>
    </source>
</evidence>
<dbReference type="EMBL" id="KF017583">
    <property type="protein sequence ID" value="AGT99239.1"/>
    <property type="molecule type" value="Genomic_DNA"/>
</dbReference>
<dbReference type="OrthoDB" id="25626at10239"/>
<evidence type="ECO:0000256" key="8">
    <source>
        <dbReference type="ARBA" id="ARBA00023157"/>
    </source>
</evidence>
<keyword evidence="3" id="KW-0946">Virion</keyword>
<keyword evidence="6 10" id="KW-1133">Transmembrane helix</keyword>
<organism evidence="12 13">
    <name type="scientific">Suid betaherpesvirus 2</name>
    <dbReference type="NCBI Taxonomy" id="1608255"/>
    <lineage>
        <taxon>Viruses</taxon>
        <taxon>Duplodnaviria</taxon>
        <taxon>Heunggongvirae</taxon>
        <taxon>Peploviricota</taxon>
        <taxon>Herviviricetes</taxon>
        <taxon>Herpesvirales</taxon>
        <taxon>Orthoherpesviridae</taxon>
        <taxon>Betaherpesvirinae</taxon>
        <taxon>Roseolovirus</taxon>
        <taxon>Roseolovirus suidbeta2</taxon>
    </lineage>
</organism>
<accession>U3GS34</accession>
<feature type="transmembrane region" description="Helical" evidence="10">
    <location>
        <begin position="21"/>
        <end position="39"/>
    </location>
</feature>
<evidence type="ECO:0000256" key="3">
    <source>
        <dbReference type="ARBA" id="ARBA00022844"/>
    </source>
</evidence>
<feature type="transmembrane region" description="Helical" evidence="10">
    <location>
        <begin position="76"/>
        <end position="97"/>
    </location>
</feature>
<keyword evidence="7 10" id="KW-0472">Membrane</keyword>
<evidence type="ECO:0000256" key="5">
    <source>
        <dbReference type="ARBA" id="ARBA00022879"/>
    </source>
</evidence>
<dbReference type="InterPro" id="IPR034707">
    <property type="entry name" value="HSV_GN"/>
</dbReference>
<evidence type="ECO:0000313" key="13">
    <source>
        <dbReference type="Proteomes" id="UP000243849"/>
    </source>
</evidence>
<keyword evidence="5" id="KW-0261">Viral envelope protein</keyword>
<dbReference type="RefSeq" id="YP_008492984.1">
    <property type="nucleotide sequence ID" value="NC_022233.1"/>
</dbReference>
<evidence type="ECO:0000256" key="2">
    <source>
        <dbReference type="ARBA" id="ARBA00022812"/>
    </source>
</evidence>
<dbReference type="InterPro" id="IPR005211">
    <property type="entry name" value="Herpes_glycoprotein_N_domain"/>
</dbReference>
<keyword evidence="4" id="KW-1043">Host membrane</keyword>
<protein>
    <submittedName>
        <fullName evidence="12">Glycoprotein N</fullName>
    </submittedName>
</protein>
<name>U3GS34_9BETA</name>
<keyword evidence="13" id="KW-1185">Reference proteome</keyword>
<keyword evidence="1 10" id="KW-0812">Transmembrane</keyword>
<gene>
    <name evidence="12" type="primary">U46</name>
</gene>
<evidence type="ECO:0000256" key="7">
    <source>
        <dbReference type="ARBA" id="ARBA00023136"/>
    </source>
</evidence>
<proteinExistence type="inferred from homology"/>
<dbReference type="GO" id="GO:0019031">
    <property type="term" value="C:viral envelope"/>
    <property type="evidence" value="ECO:0007669"/>
    <property type="project" value="UniProtKB-KW"/>
</dbReference>
<evidence type="ECO:0000313" key="12">
    <source>
        <dbReference type="EMBL" id="AGT99239.1"/>
    </source>
</evidence>
<dbReference type="Pfam" id="PF03554">
    <property type="entry name" value="Herpes_UL73"/>
    <property type="match status" value="1"/>
</dbReference>
<evidence type="ECO:0000256" key="1">
    <source>
        <dbReference type="ARBA" id="ARBA00022692"/>
    </source>
</evidence>
<comment type="function">
    <text evidence="9">Envelope glycoprotein necessary for proper maturation of gM and modulation of its membrane fusion activity. Also plays a critical role in virion morphogenesis.</text>
</comment>
<sequence length="109" mass="12825">MAILLKIDLQYERHRTFLCHIIMTWIVVLCFALFNVIVASEGLSFPSHKIDHNTEFYKQSCQSHVFEVEFTSFTTIWLLINSLFLLSSVGIFLKFWCYKSFAEETVKGY</sequence>
<evidence type="ECO:0000256" key="4">
    <source>
        <dbReference type="ARBA" id="ARBA00022870"/>
    </source>
</evidence>
<evidence type="ECO:0000256" key="6">
    <source>
        <dbReference type="ARBA" id="ARBA00022989"/>
    </source>
</evidence>
<dbReference type="GeneID" id="16747434"/>
<evidence type="ECO:0000256" key="9">
    <source>
        <dbReference type="ARBA" id="ARBA00034089"/>
    </source>
</evidence>
<dbReference type="KEGG" id="vg:16747434"/>
<evidence type="ECO:0000256" key="10">
    <source>
        <dbReference type="SAM" id="Phobius"/>
    </source>
</evidence>
<keyword evidence="8" id="KW-1015">Disulfide bond</keyword>
<dbReference type="Proteomes" id="UP000243849">
    <property type="component" value="Segment"/>
</dbReference>
<reference evidence="12 13" key="1">
    <citation type="submission" date="2013-05" db="EMBL/GenBank/DDBJ databases">
        <title>Genome organization and molecular characterization of porcine cytomegalovirus.</title>
        <authorList>
            <person name="Gu W."/>
            <person name="Zhou L."/>
            <person name="Ge X."/>
            <person name="Guo X."/>
            <person name="Yang H."/>
        </authorList>
    </citation>
    <scope>NUCLEOTIDE SEQUENCE [LARGE SCALE GENOMIC DNA]</scope>
    <source>
        <strain evidence="12 13">BJ09</strain>
    </source>
</reference>